<name>A0A4P8IQN2_9BURK</name>
<dbReference type="SUPFAM" id="SSF88946">
    <property type="entry name" value="Sigma2 domain of RNA polymerase sigma factors"/>
    <property type="match status" value="1"/>
</dbReference>
<evidence type="ECO:0000256" key="5">
    <source>
        <dbReference type="ARBA" id="ARBA00023163"/>
    </source>
</evidence>
<dbReference type="Pfam" id="PF08281">
    <property type="entry name" value="Sigma70_r4_2"/>
    <property type="match status" value="1"/>
</dbReference>
<dbReference type="NCBIfam" id="NF009185">
    <property type="entry name" value="PRK12533.1"/>
    <property type="match status" value="1"/>
</dbReference>
<dbReference type="InterPro" id="IPR039425">
    <property type="entry name" value="RNA_pol_sigma-70-like"/>
</dbReference>
<dbReference type="InterPro" id="IPR013325">
    <property type="entry name" value="RNA_pol_sigma_r2"/>
</dbReference>
<dbReference type="GO" id="GO:0006352">
    <property type="term" value="P:DNA-templated transcription initiation"/>
    <property type="evidence" value="ECO:0007669"/>
    <property type="project" value="InterPro"/>
</dbReference>
<evidence type="ECO:0000313" key="10">
    <source>
        <dbReference type="EMBL" id="QCP49413.1"/>
    </source>
</evidence>
<evidence type="ECO:0000259" key="9">
    <source>
        <dbReference type="Pfam" id="PF08281"/>
    </source>
</evidence>
<dbReference type="InterPro" id="IPR013249">
    <property type="entry name" value="RNA_pol_sigma70_r4_t2"/>
</dbReference>
<dbReference type="CDD" id="cd06171">
    <property type="entry name" value="Sigma70_r4"/>
    <property type="match status" value="1"/>
</dbReference>
<feature type="compositionally biased region" description="Low complexity" evidence="7">
    <location>
        <begin position="201"/>
        <end position="210"/>
    </location>
</feature>
<dbReference type="NCBIfam" id="TIGR02937">
    <property type="entry name" value="sigma70-ECF"/>
    <property type="match status" value="1"/>
</dbReference>
<feature type="region of interest" description="Disordered" evidence="7">
    <location>
        <begin position="195"/>
        <end position="243"/>
    </location>
</feature>
<sequence length="243" mass="27089">MGDTNPCAADQRALDERNRRFQQMALPHLDAAYNLARWLCGNANDADDVVQEAYLRAFRFFDNFRGDSMRPWLFAIVRRTWYTEWRRRASSHEVQAFEDAEPGDEPADETFEGWSRSIEDPQTVLIRDEDVRLVHAALEKLPVEFREVLILRELEDMSYRDIAAIADLPVGTVMSRLARGRRKLAAVLHALQASGAGAGQGAPASRAASASRRDVPPDAGADSWPPRSLPASPTAAKENSDGL</sequence>
<keyword evidence="5 6" id="KW-0804">Transcription</keyword>
<dbReference type="InterPro" id="IPR000838">
    <property type="entry name" value="RNA_pol_sigma70_ECF_CS"/>
</dbReference>
<evidence type="ECO:0000259" key="8">
    <source>
        <dbReference type="Pfam" id="PF04542"/>
    </source>
</evidence>
<dbReference type="OrthoDB" id="9797134at2"/>
<dbReference type="KEGG" id="tvl:FAZ95_09650"/>
<dbReference type="InterPro" id="IPR036388">
    <property type="entry name" value="WH-like_DNA-bd_sf"/>
</dbReference>
<evidence type="ECO:0000256" key="3">
    <source>
        <dbReference type="ARBA" id="ARBA00023082"/>
    </source>
</evidence>
<dbReference type="InterPro" id="IPR013324">
    <property type="entry name" value="RNA_pol_sigma_r3/r4-like"/>
</dbReference>
<dbReference type="GO" id="GO:0003677">
    <property type="term" value="F:DNA binding"/>
    <property type="evidence" value="ECO:0007669"/>
    <property type="project" value="UniProtKB-KW"/>
</dbReference>
<accession>A0A4P8IQN2</accession>
<dbReference type="InterPro" id="IPR007627">
    <property type="entry name" value="RNA_pol_sigma70_r2"/>
</dbReference>
<evidence type="ECO:0000256" key="7">
    <source>
        <dbReference type="SAM" id="MobiDB-lite"/>
    </source>
</evidence>
<keyword evidence="4 6" id="KW-0238">DNA-binding</keyword>
<dbReference type="GO" id="GO:0016987">
    <property type="term" value="F:sigma factor activity"/>
    <property type="evidence" value="ECO:0007669"/>
    <property type="project" value="UniProtKB-KW"/>
</dbReference>
<evidence type="ECO:0000256" key="4">
    <source>
        <dbReference type="ARBA" id="ARBA00023125"/>
    </source>
</evidence>
<feature type="domain" description="RNA polymerase sigma-70 region 2" evidence="8">
    <location>
        <begin position="28"/>
        <end position="89"/>
    </location>
</feature>
<dbReference type="PANTHER" id="PTHR43133:SF25">
    <property type="entry name" value="RNA POLYMERASE SIGMA FACTOR RFAY-RELATED"/>
    <property type="match status" value="1"/>
</dbReference>
<organism evidence="10 11">
    <name type="scientific">Trinickia violacea</name>
    <dbReference type="NCBI Taxonomy" id="2571746"/>
    <lineage>
        <taxon>Bacteria</taxon>
        <taxon>Pseudomonadati</taxon>
        <taxon>Pseudomonadota</taxon>
        <taxon>Betaproteobacteria</taxon>
        <taxon>Burkholderiales</taxon>
        <taxon>Burkholderiaceae</taxon>
        <taxon>Trinickia</taxon>
    </lineage>
</organism>
<dbReference type="EMBL" id="CP040077">
    <property type="protein sequence ID" value="QCP49413.1"/>
    <property type="molecule type" value="Genomic_DNA"/>
</dbReference>
<dbReference type="Gene3D" id="1.10.10.10">
    <property type="entry name" value="Winged helix-like DNA-binding domain superfamily/Winged helix DNA-binding domain"/>
    <property type="match status" value="1"/>
</dbReference>
<reference evidence="10 11" key="1">
    <citation type="submission" date="2019-05" db="EMBL/GenBank/DDBJ databases">
        <title>Burkholderia sp. DHOD12, isolated from subtropical forest soil.</title>
        <authorList>
            <person name="Gao Z.-H."/>
            <person name="Qiu L.-H."/>
        </authorList>
    </citation>
    <scope>NUCLEOTIDE SEQUENCE [LARGE SCALE GENOMIC DNA]</scope>
    <source>
        <strain evidence="10 11">DHOD12</strain>
    </source>
</reference>
<dbReference type="InterPro" id="IPR014284">
    <property type="entry name" value="RNA_pol_sigma-70_dom"/>
</dbReference>
<dbReference type="PANTHER" id="PTHR43133">
    <property type="entry name" value="RNA POLYMERASE ECF-TYPE SIGMA FACTO"/>
    <property type="match status" value="1"/>
</dbReference>
<evidence type="ECO:0000256" key="6">
    <source>
        <dbReference type="RuleBase" id="RU000716"/>
    </source>
</evidence>
<dbReference type="Proteomes" id="UP000298656">
    <property type="component" value="Chromosome 1"/>
</dbReference>
<comment type="similarity">
    <text evidence="1 6">Belongs to the sigma-70 factor family. ECF subfamily.</text>
</comment>
<dbReference type="PROSITE" id="PS01063">
    <property type="entry name" value="SIGMA70_ECF"/>
    <property type="match status" value="1"/>
</dbReference>
<keyword evidence="2 6" id="KW-0805">Transcription regulation</keyword>
<gene>
    <name evidence="10" type="ORF">FAZ95_09650</name>
</gene>
<keyword evidence="11" id="KW-1185">Reference proteome</keyword>
<dbReference type="SUPFAM" id="SSF88659">
    <property type="entry name" value="Sigma3 and sigma4 domains of RNA polymerase sigma factors"/>
    <property type="match status" value="1"/>
</dbReference>
<dbReference type="AlphaFoldDB" id="A0A4P8IQN2"/>
<evidence type="ECO:0000256" key="2">
    <source>
        <dbReference type="ARBA" id="ARBA00023015"/>
    </source>
</evidence>
<feature type="domain" description="RNA polymerase sigma factor 70 region 4 type 2" evidence="9">
    <location>
        <begin position="133"/>
        <end position="184"/>
    </location>
</feature>
<dbReference type="Gene3D" id="1.10.1740.10">
    <property type="match status" value="1"/>
</dbReference>
<proteinExistence type="inferred from homology"/>
<evidence type="ECO:0000256" key="1">
    <source>
        <dbReference type="ARBA" id="ARBA00010641"/>
    </source>
</evidence>
<keyword evidence="3 6" id="KW-0731">Sigma factor</keyword>
<evidence type="ECO:0000313" key="11">
    <source>
        <dbReference type="Proteomes" id="UP000298656"/>
    </source>
</evidence>
<dbReference type="Pfam" id="PF04542">
    <property type="entry name" value="Sigma70_r2"/>
    <property type="match status" value="1"/>
</dbReference>
<protein>
    <recommendedName>
        <fullName evidence="6">RNA polymerase sigma factor</fullName>
    </recommendedName>
</protein>